<evidence type="ECO:0000256" key="7">
    <source>
        <dbReference type="SAM" id="MobiDB-lite"/>
    </source>
</evidence>
<dbReference type="GO" id="GO:0008173">
    <property type="term" value="F:RNA methyltransferase activity"/>
    <property type="evidence" value="ECO:0007669"/>
    <property type="project" value="InterPro"/>
</dbReference>
<keyword evidence="1 6" id="KW-0489">Methyltransferase</keyword>
<feature type="binding site" evidence="6">
    <location>
        <begin position="344"/>
        <end position="350"/>
    </location>
    <ligand>
        <name>S-adenosyl-L-methionine</name>
        <dbReference type="ChEBI" id="CHEBI:59789"/>
    </ligand>
</feature>
<reference evidence="9 10" key="1">
    <citation type="submission" date="2019-04" db="EMBL/GenBank/DDBJ databases">
        <title>Corynebacterium endometrii sp. nov., isolated from the uterus of a cow with endometritis.</title>
        <authorList>
            <person name="Ballas P."/>
            <person name="Ruckert C."/>
            <person name="Wagener K."/>
            <person name="Drillich M."/>
            <person name="Kaempfer P."/>
            <person name="Busse H.-J."/>
            <person name="Ehling-Schulz M."/>
        </authorList>
    </citation>
    <scope>NUCLEOTIDE SEQUENCE [LARGE SCALE GENOMIC DNA]</scope>
    <source>
        <strain evidence="9 10">LMM-1653</strain>
    </source>
</reference>
<dbReference type="AlphaFoldDB" id="A0A4P7QFJ5"/>
<protein>
    <submittedName>
        <fullName evidence="9">Ribosomal RNA small subunit methyltransferase B</fullName>
        <ecNumber evidence="9">2.1.1.176</ecNumber>
    </submittedName>
</protein>
<organism evidence="9 10">
    <name type="scientific">Corynebacterium endometrii</name>
    <dbReference type="NCBI Taxonomy" id="2488819"/>
    <lineage>
        <taxon>Bacteria</taxon>
        <taxon>Bacillati</taxon>
        <taxon>Actinomycetota</taxon>
        <taxon>Actinomycetes</taxon>
        <taxon>Mycobacteriales</taxon>
        <taxon>Corynebacteriaceae</taxon>
        <taxon>Corynebacterium</taxon>
    </lineage>
</organism>
<evidence type="ECO:0000256" key="2">
    <source>
        <dbReference type="ARBA" id="ARBA00022679"/>
    </source>
</evidence>
<dbReference type="GO" id="GO:0006355">
    <property type="term" value="P:regulation of DNA-templated transcription"/>
    <property type="evidence" value="ECO:0007669"/>
    <property type="project" value="InterPro"/>
</dbReference>
<dbReference type="PANTHER" id="PTHR22807:SF53">
    <property type="entry name" value="RIBOSOMAL RNA SMALL SUBUNIT METHYLTRANSFERASE B-RELATED"/>
    <property type="match status" value="1"/>
</dbReference>
<dbReference type="Gene3D" id="1.10.940.10">
    <property type="entry name" value="NusB-like"/>
    <property type="match status" value="1"/>
</dbReference>
<dbReference type="Gene3D" id="3.40.50.150">
    <property type="entry name" value="Vaccinia Virus protein VP39"/>
    <property type="match status" value="1"/>
</dbReference>
<dbReference type="InterPro" id="IPR023267">
    <property type="entry name" value="RCMT"/>
</dbReference>
<dbReference type="InterPro" id="IPR006027">
    <property type="entry name" value="NusB_RsmB_TIM44"/>
</dbReference>
<evidence type="ECO:0000313" key="10">
    <source>
        <dbReference type="Proteomes" id="UP000296352"/>
    </source>
</evidence>
<dbReference type="OrthoDB" id="9810297at2"/>
<dbReference type="KEGG" id="cee:CENDO_06110"/>
<keyword evidence="2 6" id="KW-0808">Transferase</keyword>
<dbReference type="GO" id="GO:0003723">
    <property type="term" value="F:RNA binding"/>
    <property type="evidence" value="ECO:0007669"/>
    <property type="project" value="UniProtKB-UniRule"/>
</dbReference>
<dbReference type="EC" id="2.1.1.176" evidence="9"/>
<dbReference type="GO" id="GO:0001510">
    <property type="term" value="P:RNA methylation"/>
    <property type="evidence" value="ECO:0007669"/>
    <property type="project" value="InterPro"/>
</dbReference>
<dbReference type="EMBL" id="CP039247">
    <property type="protein sequence ID" value="QCB28501.1"/>
    <property type="molecule type" value="Genomic_DNA"/>
</dbReference>
<feature type="domain" description="SAM-dependent MTase RsmB/NOP-type" evidence="8">
    <location>
        <begin position="241"/>
        <end position="523"/>
    </location>
</feature>
<feature type="active site" description="Nucleophile" evidence="6">
    <location>
        <position position="462"/>
    </location>
</feature>
<accession>A0A4P7QFJ5</accession>
<dbReference type="InterPro" id="IPR001678">
    <property type="entry name" value="MeTrfase_RsmB-F_NOP2_dom"/>
</dbReference>
<proteinExistence type="inferred from homology"/>
<dbReference type="SUPFAM" id="SSF48013">
    <property type="entry name" value="NusB-like"/>
    <property type="match status" value="1"/>
</dbReference>
<evidence type="ECO:0000259" key="8">
    <source>
        <dbReference type="PROSITE" id="PS51686"/>
    </source>
</evidence>
<dbReference type="CDD" id="cd02440">
    <property type="entry name" value="AdoMet_MTases"/>
    <property type="match status" value="1"/>
</dbReference>
<evidence type="ECO:0000256" key="1">
    <source>
        <dbReference type="ARBA" id="ARBA00022603"/>
    </source>
</evidence>
<feature type="region of interest" description="Disordered" evidence="7">
    <location>
        <begin position="1"/>
        <end position="72"/>
    </location>
</feature>
<dbReference type="InterPro" id="IPR035926">
    <property type="entry name" value="NusB-like_sf"/>
</dbReference>
<feature type="binding site" evidence="6">
    <location>
        <position position="393"/>
    </location>
    <ligand>
        <name>S-adenosyl-L-methionine</name>
        <dbReference type="ChEBI" id="CHEBI:59789"/>
    </ligand>
</feature>
<feature type="binding site" evidence="6">
    <location>
        <position position="409"/>
    </location>
    <ligand>
        <name>S-adenosyl-L-methionine</name>
        <dbReference type="ChEBI" id="CHEBI:59789"/>
    </ligand>
</feature>
<dbReference type="SUPFAM" id="SSF53335">
    <property type="entry name" value="S-adenosyl-L-methionine-dependent methyltransferases"/>
    <property type="match status" value="1"/>
</dbReference>
<keyword evidence="3 6" id="KW-0949">S-adenosyl-L-methionine</keyword>
<evidence type="ECO:0000256" key="4">
    <source>
        <dbReference type="ARBA" id="ARBA00022884"/>
    </source>
</evidence>
<dbReference type="PANTHER" id="PTHR22807">
    <property type="entry name" value="NOP2 YEAST -RELATED NOL1/NOP2/FMU SUN DOMAIN-CONTAINING"/>
    <property type="match status" value="1"/>
</dbReference>
<comment type="similarity">
    <text evidence="6">Belongs to the class I-like SAM-binding methyltransferase superfamily. RsmB/NOP family.</text>
</comment>
<dbReference type="InterPro" id="IPR049560">
    <property type="entry name" value="MeTrfase_RsmB-F_NOP2_cat"/>
</dbReference>
<evidence type="ECO:0000256" key="3">
    <source>
        <dbReference type="ARBA" id="ARBA00022691"/>
    </source>
</evidence>
<feature type="compositionally biased region" description="Basic and acidic residues" evidence="7">
    <location>
        <begin position="21"/>
        <end position="33"/>
    </location>
</feature>
<dbReference type="InterPro" id="IPR029063">
    <property type="entry name" value="SAM-dependent_MTases_sf"/>
</dbReference>
<keyword evidence="10" id="KW-1185">Reference proteome</keyword>
<evidence type="ECO:0000256" key="5">
    <source>
        <dbReference type="ARBA" id="ARBA00059465"/>
    </source>
</evidence>
<name>A0A4P7QFJ5_9CORY</name>
<keyword evidence="4 6" id="KW-0694">RNA-binding</keyword>
<dbReference type="FunFam" id="3.40.50.150:FF:000257">
    <property type="entry name" value="16S rRNA methyltransferase"/>
    <property type="match status" value="1"/>
</dbReference>
<feature type="binding site" evidence="6">
    <location>
        <position position="369"/>
    </location>
    <ligand>
        <name>S-adenosyl-L-methionine</name>
        <dbReference type="ChEBI" id="CHEBI:59789"/>
    </ligand>
</feature>
<evidence type="ECO:0000313" key="9">
    <source>
        <dbReference type="EMBL" id="QCB28501.1"/>
    </source>
</evidence>
<comment type="function">
    <text evidence="5">May act as RNA methyltransferase.</text>
</comment>
<dbReference type="Pfam" id="PF01029">
    <property type="entry name" value="NusB"/>
    <property type="match status" value="1"/>
</dbReference>
<evidence type="ECO:0000256" key="6">
    <source>
        <dbReference type="PROSITE-ProRule" id="PRU01023"/>
    </source>
</evidence>
<dbReference type="PROSITE" id="PS51686">
    <property type="entry name" value="SAM_MT_RSMB_NOP"/>
    <property type="match status" value="1"/>
</dbReference>
<dbReference type="Pfam" id="PF01189">
    <property type="entry name" value="Methyltr_RsmB-F"/>
    <property type="match status" value="1"/>
</dbReference>
<dbReference type="PRINTS" id="PR02008">
    <property type="entry name" value="RCMTFAMILY"/>
</dbReference>
<gene>
    <name evidence="9" type="primary">rsmB</name>
    <name evidence="9" type="ORF">CENDO_06110</name>
</gene>
<dbReference type="RefSeq" id="WP_136141233.1">
    <property type="nucleotide sequence ID" value="NZ_CP039247.1"/>
</dbReference>
<dbReference type="Proteomes" id="UP000296352">
    <property type="component" value="Chromosome"/>
</dbReference>
<sequence length="525" mass="56250">MSGGFRSRSSKKPTGGSGERGSQRDARGRKLTDAHGGGSRSGQARGKDRGNKGGKIARGNSNGKARGGAPRQGVNLRADAERFGVDLPRVIAFDTLVRVEQDEAFANLILPKALRVHSVEGRDAAFATELAYGALRAEGVLDAVISRCSSRELSTLDPRVLCALRLGAYQLLYTRVEAHAAVDTTVRLVEMSGQDKAKGFANAVMRAITRTPVETWFSKLSPEGEVAALAFKHAHPEWIAHSFSRVVGLAELEAALAGDSARPTVHLVARPGEISAEELALMTGFEQGKYSPYAVYMDSGDPGQLEPVRDGLAGVQDEGSQLIARALTEVPLDGADSGRWLDLCAGPGGKAALLGALARIDGATVDAVEVAPHRAELISKLVRDLPVTVHVADGRNPGLEAGYDRILVDAPCSGLGALRRRPEARWRKREEDIAELAPLQFELLESAVKLVRPGGVVVYSTCSPDLRETRFVVDRAVKELGVVELDARRFLPEMPDLGNELSAQMWPHRHGTDAMFFAVLSKPAS</sequence>